<protein>
    <submittedName>
        <fullName evidence="1">Uncharacterized protein</fullName>
    </submittedName>
</protein>
<sequence>MNIHTNTLEEQYRHAPLNGLIIATIVGAVWALVFLLWGVRGNFFMSAQGNYLMSVVFPVVGWMLGTVRADILHNNGTDIIRMSCVTVVAVFVSVIAWFYITVSLSLIFFLDS</sequence>
<name>A0A8B2VG52_CUTAC</name>
<evidence type="ECO:0000313" key="1">
    <source>
        <dbReference type="EMBL" id="PGF31462.1"/>
    </source>
</evidence>
<proteinExistence type="predicted"/>
<evidence type="ECO:0000313" key="2">
    <source>
        <dbReference type="Proteomes" id="UP000226191"/>
    </source>
</evidence>
<dbReference type="AlphaFoldDB" id="A0A8B2VG52"/>
<reference evidence="1 2" key="1">
    <citation type="submission" date="2017-02" db="EMBL/GenBank/DDBJ databases">
        <title>Prevalence of linear plasmids in Cutibacterium acnes isolates obtained from cancerous prostatic tissue.</title>
        <authorList>
            <person name="Davidsson S."/>
            <person name="Bruggemann H."/>
        </authorList>
    </citation>
    <scope>NUCLEOTIDE SEQUENCE [LARGE SCALE GENOMIC DNA]</scope>
    <source>
        <strain evidence="1 2">11-78</strain>
    </source>
</reference>
<dbReference type="EMBL" id="MVCE01000009">
    <property type="protein sequence ID" value="PGF31462.1"/>
    <property type="molecule type" value="Genomic_DNA"/>
</dbReference>
<gene>
    <name evidence="1" type="ORF">B1B09_12400</name>
</gene>
<dbReference type="RefSeq" id="WP_002516746.1">
    <property type="nucleotide sequence ID" value="NZ_CAJTHR010000006.1"/>
</dbReference>
<dbReference type="OrthoDB" id="3712231at2"/>
<accession>A0A8B2VG52</accession>
<comment type="caution">
    <text evidence="1">The sequence shown here is derived from an EMBL/GenBank/DDBJ whole genome shotgun (WGS) entry which is preliminary data.</text>
</comment>
<dbReference type="Proteomes" id="UP000226191">
    <property type="component" value="Unassembled WGS sequence"/>
</dbReference>
<organism evidence="1 2">
    <name type="scientific">Cutibacterium acnes</name>
    <name type="common">Propionibacterium acnes</name>
    <dbReference type="NCBI Taxonomy" id="1747"/>
    <lineage>
        <taxon>Bacteria</taxon>
        <taxon>Bacillati</taxon>
        <taxon>Actinomycetota</taxon>
        <taxon>Actinomycetes</taxon>
        <taxon>Propionibacteriales</taxon>
        <taxon>Propionibacteriaceae</taxon>
        <taxon>Cutibacterium</taxon>
    </lineage>
</organism>
<dbReference type="GeneID" id="92857614"/>